<feature type="compositionally biased region" description="Polar residues" evidence="5">
    <location>
        <begin position="66"/>
        <end position="84"/>
    </location>
</feature>
<dbReference type="AlphaFoldDB" id="A0A834ZWD6"/>
<dbReference type="GO" id="GO:0042797">
    <property type="term" value="P:tRNA transcription by RNA polymerase III"/>
    <property type="evidence" value="ECO:0007669"/>
    <property type="project" value="TreeGrafter"/>
</dbReference>
<keyword evidence="4" id="KW-0539">Nucleus</keyword>
<feature type="region of interest" description="Disordered" evidence="5">
    <location>
        <begin position="1"/>
        <end position="142"/>
    </location>
</feature>
<dbReference type="EMBL" id="JABCRI010000001">
    <property type="protein sequence ID" value="KAF8412965.1"/>
    <property type="molecule type" value="Genomic_DNA"/>
</dbReference>
<dbReference type="GO" id="GO:0005666">
    <property type="term" value="C:RNA polymerase III complex"/>
    <property type="evidence" value="ECO:0007669"/>
    <property type="project" value="InterPro"/>
</dbReference>
<dbReference type="InterPro" id="IPR007811">
    <property type="entry name" value="RPC4"/>
</dbReference>
<dbReference type="PANTHER" id="PTHR13408">
    <property type="entry name" value="DNA-DIRECTED RNA POLYMERASE III"/>
    <property type="match status" value="1"/>
</dbReference>
<sequence>MEQEEPSGTATPARRKVRFAPKVPPRRTPKPTDTKTEVVEDEEAAQTRELLRRVNENSRRRGALKSKSTVQVAFGYTGTSTTIRTYGVPDNGSGSSSRGSVPHGPTSDKEILSSSSLNSTTQPNGANAYSEDPADTPTQKLKKEYREPWDYYSYYPVTLPLRRPYSGDPELLDGKEFGEASANSDYDENSINPASELGLMEESEEARMFFLQLPASLPSVKQPTSAKGKNIAVNSKPSRGLDGDEKCCSLEELPAGFMGKMMVYKSGAIKLKLGETLYDVSPGSDCMFAQDVAAINTKDKSCCILGELNKRAVVTPNVDSLLNTVIDLD</sequence>
<reference evidence="6 7" key="1">
    <citation type="submission" date="2020-04" db="EMBL/GenBank/DDBJ databases">
        <title>Plant Genome Project.</title>
        <authorList>
            <person name="Zhang R.-G."/>
        </authorList>
    </citation>
    <scope>NUCLEOTIDE SEQUENCE [LARGE SCALE GENOMIC DNA]</scope>
    <source>
        <strain evidence="6">YNK0</strain>
        <tissue evidence="6">Leaf</tissue>
    </source>
</reference>
<organism evidence="6 7">
    <name type="scientific">Tetracentron sinense</name>
    <name type="common">Spur-leaf</name>
    <dbReference type="NCBI Taxonomy" id="13715"/>
    <lineage>
        <taxon>Eukaryota</taxon>
        <taxon>Viridiplantae</taxon>
        <taxon>Streptophyta</taxon>
        <taxon>Embryophyta</taxon>
        <taxon>Tracheophyta</taxon>
        <taxon>Spermatophyta</taxon>
        <taxon>Magnoliopsida</taxon>
        <taxon>Trochodendrales</taxon>
        <taxon>Trochodendraceae</taxon>
        <taxon>Tetracentron</taxon>
    </lineage>
</organism>
<evidence type="ECO:0000256" key="3">
    <source>
        <dbReference type="ARBA" id="ARBA00023163"/>
    </source>
</evidence>
<evidence type="ECO:0000313" key="6">
    <source>
        <dbReference type="EMBL" id="KAF8412965.1"/>
    </source>
</evidence>
<comment type="caution">
    <text evidence="6">The sequence shown here is derived from an EMBL/GenBank/DDBJ whole genome shotgun (WGS) entry which is preliminary data.</text>
</comment>
<feature type="compositionally biased region" description="Basic residues" evidence="5">
    <location>
        <begin position="13"/>
        <end position="29"/>
    </location>
</feature>
<keyword evidence="2" id="KW-0240">DNA-directed RNA polymerase</keyword>
<dbReference type="OrthoDB" id="5836119at2759"/>
<dbReference type="Pfam" id="PF05132">
    <property type="entry name" value="RNA_pol_Rpc4"/>
    <property type="match status" value="1"/>
</dbReference>
<dbReference type="OMA" id="GSECIFA"/>
<comment type="subcellular location">
    <subcellularLocation>
        <location evidence="1">Nucleus</location>
    </subcellularLocation>
</comment>
<keyword evidence="7" id="KW-1185">Reference proteome</keyword>
<protein>
    <submittedName>
        <fullName evidence="6">Uncharacterized protein</fullName>
    </submittedName>
</protein>
<name>A0A834ZWD6_TETSI</name>
<dbReference type="Proteomes" id="UP000655225">
    <property type="component" value="Unassembled WGS sequence"/>
</dbReference>
<gene>
    <name evidence="6" type="ORF">HHK36_000937</name>
</gene>
<dbReference type="GO" id="GO:0003677">
    <property type="term" value="F:DNA binding"/>
    <property type="evidence" value="ECO:0007669"/>
    <property type="project" value="InterPro"/>
</dbReference>
<feature type="compositionally biased region" description="Polar residues" evidence="5">
    <location>
        <begin position="1"/>
        <end position="10"/>
    </location>
</feature>
<feature type="compositionally biased region" description="Polar residues" evidence="5">
    <location>
        <begin position="112"/>
        <end position="127"/>
    </location>
</feature>
<dbReference type="PANTHER" id="PTHR13408:SF0">
    <property type="entry name" value="DNA-DIRECTED RNA POLYMERASE III SUBUNIT RPC4"/>
    <property type="match status" value="1"/>
</dbReference>
<proteinExistence type="predicted"/>
<evidence type="ECO:0000256" key="5">
    <source>
        <dbReference type="SAM" id="MobiDB-lite"/>
    </source>
</evidence>
<evidence type="ECO:0000256" key="1">
    <source>
        <dbReference type="ARBA" id="ARBA00004123"/>
    </source>
</evidence>
<accession>A0A834ZWD6</accession>
<evidence type="ECO:0000313" key="7">
    <source>
        <dbReference type="Proteomes" id="UP000655225"/>
    </source>
</evidence>
<keyword evidence="3" id="KW-0804">Transcription</keyword>
<feature type="compositionally biased region" description="Basic and acidic residues" evidence="5">
    <location>
        <begin position="45"/>
        <end position="59"/>
    </location>
</feature>
<evidence type="ECO:0000256" key="2">
    <source>
        <dbReference type="ARBA" id="ARBA00022478"/>
    </source>
</evidence>
<evidence type="ECO:0000256" key="4">
    <source>
        <dbReference type="ARBA" id="ARBA00023242"/>
    </source>
</evidence>